<dbReference type="RefSeq" id="WP_396769787.1">
    <property type="nucleotide sequence ID" value="NZ_JBITLA010000007.1"/>
</dbReference>
<evidence type="ECO:0000256" key="1">
    <source>
        <dbReference type="SAM" id="Phobius"/>
    </source>
</evidence>
<gene>
    <name evidence="2" type="ORF">ACIBP4_00090</name>
</gene>
<evidence type="ECO:0000313" key="3">
    <source>
        <dbReference type="Proteomes" id="UP001612812"/>
    </source>
</evidence>
<keyword evidence="1" id="KW-0472">Membrane</keyword>
<evidence type="ECO:0000313" key="2">
    <source>
        <dbReference type="EMBL" id="MFI7260696.1"/>
    </source>
</evidence>
<keyword evidence="1" id="KW-0812">Transmembrane</keyword>
<feature type="transmembrane region" description="Helical" evidence="1">
    <location>
        <begin position="68"/>
        <end position="87"/>
    </location>
</feature>
<dbReference type="EMBL" id="JBITLE010000001">
    <property type="protein sequence ID" value="MFI7260696.1"/>
    <property type="molecule type" value="Genomic_DNA"/>
</dbReference>
<protein>
    <submittedName>
        <fullName evidence="2">Uncharacterized protein</fullName>
    </submittedName>
</protein>
<reference evidence="2 3" key="1">
    <citation type="submission" date="2024-10" db="EMBL/GenBank/DDBJ databases">
        <title>The Natural Products Discovery Center: Release of the First 8490 Sequenced Strains for Exploring Actinobacteria Biosynthetic Diversity.</title>
        <authorList>
            <person name="Kalkreuter E."/>
            <person name="Kautsar S.A."/>
            <person name="Yang D."/>
            <person name="Bader C.D."/>
            <person name="Teijaro C.N."/>
            <person name="Fluegel L."/>
            <person name="Davis C.M."/>
            <person name="Simpson J.R."/>
            <person name="Lauterbach L."/>
            <person name="Steele A.D."/>
            <person name="Gui C."/>
            <person name="Meng S."/>
            <person name="Li G."/>
            <person name="Viehrig K."/>
            <person name="Ye F."/>
            <person name="Su P."/>
            <person name="Kiefer A.F."/>
            <person name="Nichols A."/>
            <person name="Cepeda A.J."/>
            <person name="Yan W."/>
            <person name="Fan B."/>
            <person name="Jiang Y."/>
            <person name="Adhikari A."/>
            <person name="Zheng C.-J."/>
            <person name="Schuster L."/>
            <person name="Cowan T.M."/>
            <person name="Smanski M.J."/>
            <person name="Chevrette M.G."/>
            <person name="De Carvalho L.P.S."/>
            <person name="Shen B."/>
        </authorList>
    </citation>
    <scope>NUCLEOTIDE SEQUENCE [LARGE SCALE GENOMIC DNA]</scope>
    <source>
        <strain evidence="2 3">NPDC049845</strain>
    </source>
</reference>
<sequence>MSATTPDPTGVALLRSTRALTLTAALCLAVQLFGNLYEELVSNVAVLARPQPGGAVGALDPGSPMYYYLPWAPLGVILVAVLAHRLASRGAPAWVVRRLRLALAALAVAVAAKAILISSVNPRFRDPAENAGTLRELATLWAGINGVAIVAVAVALTLLLSWRARVADHGVGTATGPVAPVPAG</sequence>
<dbReference type="Proteomes" id="UP001612812">
    <property type="component" value="Unassembled WGS sequence"/>
</dbReference>
<name>A0ABW7ZCW4_9ACTN</name>
<organism evidence="2 3">
    <name type="scientific">Micromonospora maritima</name>
    <dbReference type="NCBI Taxonomy" id="986711"/>
    <lineage>
        <taxon>Bacteria</taxon>
        <taxon>Bacillati</taxon>
        <taxon>Actinomycetota</taxon>
        <taxon>Actinomycetes</taxon>
        <taxon>Micromonosporales</taxon>
        <taxon>Micromonosporaceae</taxon>
        <taxon>Micromonospora</taxon>
    </lineage>
</organism>
<feature type="transmembrane region" description="Helical" evidence="1">
    <location>
        <begin position="99"/>
        <end position="120"/>
    </location>
</feature>
<accession>A0ABW7ZCW4</accession>
<feature type="transmembrane region" description="Helical" evidence="1">
    <location>
        <begin position="140"/>
        <end position="160"/>
    </location>
</feature>
<keyword evidence="1" id="KW-1133">Transmembrane helix</keyword>
<comment type="caution">
    <text evidence="2">The sequence shown here is derived from an EMBL/GenBank/DDBJ whole genome shotgun (WGS) entry which is preliminary data.</text>
</comment>
<proteinExistence type="predicted"/>
<keyword evidence="3" id="KW-1185">Reference proteome</keyword>